<evidence type="ECO:0000313" key="4">
    <source>
        <dbReference type="Proteomes" id="UP000564466"/>
    </source>
</evidence>
<dbReference type="AlphaFoldDB" id="A0A7L0ZVY6"/>
<feature type="compositionally biased region" description="Basic and acidic residues" evidence="2">
    <location>
        <begin position="179"/>
        <end position="192"/>
    </location>
</feature>
<organism evidence="3 4">
    <name type="scientific">Oxyruncus cristatus</name>
    <name type="common">sharpbill</name>
    <dbReference type="NCBI Taxonomy" id="114331"/>
    <lineage>
        <taxon>Eukaryota</taxon>
        <taxon>Metazoa</taxon>
        <taxon>Chordata</taxon>
        <taxon>Craniata</taxon>
        <taxon>Vertebrata</taxon>
        <taxon>Euteleostomi</taxon>
        <taxon>Archelosauria</taxon>
        <taxon>Archosauria</taxon>
        <taxon>Dinosauria</taxon>
        <taxon>Saurischia</taxon>
        <taxon>Theropoda</taxon>
        <taxon>Coelurosauria</taxon>
        <taxon>Aves</taxon>
        <taxon>Neognathae</taxon>
        <taxon>Neoaves</taxon>
        <taxon>Telluraves</taxon>
        <taxon>Australaves</taxon>
        <taxon>Passeriformes</taxon>
        <taxon>Cotingidae</taxon>
        <taxon>Oxyruncus</taxon>
    </lineage>
</organism>
<name>A0A7L0ZVY6_9PASS</name>
<keyword evidence="1" id="KW-0694">RNA-binding</keyword>
<dbReference type="GO" id="GO:0005634">
    <property type="term" value="C:nucleus"/>
    <property type="evidence" value="ECO:0007669"/>
    <property type="project" value="TreeGrafter"/>
</dbReference>
<comment type="caution">
    <text evidence="3">The sequence shown here is derived from an EMBL/GenBank/DDBJ whole genome shotgun (WGS) entry which is preliminary data.</text>
</comment>
<proteinExistence type="predicted"/>
<feature type="region of interest" description="Disordered" evidence="2">
    <location>
        <begin position="124"/>
        <end position="192"/>
    </location>
</feature>
<dbReference type="GO" id="GO:0003723">
    <property type="term" value="F:RNA binding"/>
    <property type="evidence" value="ECO:0007669"/>
    <property type="project" value="UniProtKB-KW"/>
</dbReference>
<feature type="compositionally biased region" description="Basic and acidic residues" evidence="2">
    <location>
        <begin position="130"/>
        <end position="139"/>
    </location>
</feature>
<accession>A0A7L0ZVY6</accession>
<dbReference type="PANTHER" id="PTHR13968">
    <property type="entry name" value="HETEROGENEOUS NUCLEAR RIBONUCLEOPROTEIN"/>
    <property type="match status" value="1"/>
</dbReference>
<feature type="non-terminal residue" evidence="3">
    <location>
        <position position="1"/>
    </location>
</feature>
<feature type="non-terminal residue" evidence="3">
    <location>
        <position position="192"/>
    </location>
</feature>
<evidence type="ECO:0000313" key="3">
    <source>
        <dbReference type="EMBL" id="NXM30456.1"/>
    </source>
</evidence>
<keyword evidence="4" id="KW-1185">Reference proteome</keyword>
<evidence type="ECO:0000256" key="2">
    <source>
        <dbReference type="SAM" id="MobiDB-lite"/>
    </source>
</evidence>
<reference evidence="3 4" key="1">
    <citation type="submission" date="2019-09" db="EMBL/GenBank/DDBJ databases">
        <title>Bird 10,000 Genomes (B10K) Project - Family phase.</title>
        <authorList>
            <person name="Zhang G."/>
        </authorList>
    </citation>
    <scope>NUCLEOTIDE SEQUENCE [LARGE SCALE GENOMIC DNA]</scope>
    <source>
        <strain evidence="3">B10K-DU-002-07</strain>
        <tissue evidence="3">Muscle</tissue>
    </source>
</reference>
<dbReference type="PANTHER" id="PTHR13968:SF6">
    <property type="entry name" value="RNA-BINDING PROTEIN RALY"/>
    <property type="match status" value="1"/>
</dbReference>
<feature type="compositionally biased region" description="Acidic residues" evidence="2">
    <location>
        <begin position="143"/>
        <end position="178"/>
    </location>
</feature>
<dbReference type="InterPro" id="IPR051186">
    <property type="entry name" value="RRM_HNRPC/RALY_subfam"/>
</dbReference>
<dbReference type="Proteomes" id="UP000564466">
    <property type="component" value="Unassembled WGS sequence"/>
</dbReference>
<gene>
    <name evidence="3" type="primary">Raly_1</name>
    <name evidence="3" type="ORF">OXYCRI_R04423</name>
</gene>
<sequence>LCSGYDFDYDYYRDDFYDRLFEYRGRVSPVPRVVPVKRPRVTIPLVRRVKASLPVKLFARSAAIANSSARLKLKSSELQTIKTELTQIKSNIDALLGRLEQIAEEQKLSAGQWAWGLPPAPDASAFAPSEVRKKAESSKSEVSQEDTASEAEANAEEPLNGDEGEEEGLARDECEDELENSHYTDVEDARLQ</sequence>
<protein>
    <submittedName>
        <fullName evidence="3">RALY protein</fullName>
    </submittedName>
</protein>
<evidence type="ECO:0000256" key="1">
    <source>
        <dbReference type="ARBA" id="ARBA00022884"/>
    </source>
</evidence>
<dbReference type="EMBL" id="VXAY01003976">
    <property type="protein sequence ID" value="NXM30456.1"/>
    <property type="molecule type" value="Genomic_DNA"/>
</dbReference>